<reference evidence="4" key="1">
    <citation type="journal article" date="2018" name="Nat. Microbiol.">
        <title>Leveraging single-cell genomics to expand the fungal tree of life.</title>
        <authorList>
            <person name="Ahrendt S.R."/>
            <person name="Quandt C.A."/>
            <person name="Ciobanu D."/>
            <person name="Clum A."/>
            <person name="Salamov A."/>
            <person name="Andreopoulos B."/>
            <person name="Cheng J.F."/>
            <person name="Woyke T."/>
            <person name="Pelin A."/>
            <person name="Henrissat B."/>
            <person name="Reynolds N.K."/>
            <person name="Benny G.L."/>
            <person name="Smith M.E."/>
            <person name="James T.Y."/>
            <person name="Grigoriev I.V."/>
        </authorList>
    </citation>
    <scope>NUCLEOTIDE SEQUENCE [LARGE SCALE GENOMIC DNA]</scope>
</reference>
<sequence length="77" mass="8278">PSASPAISPSHLPTTPILSFHLPTIQPSNHPTIQPSNHPTIHPIFQLSNHPLPCSYFPLATSFCIPLPSIGTTHQKA</sequence>
<dbReference type="InterPro" id="IPR006970">
    <property type="entry name" value="PT"/>
</dbReference>
<dbReference type="AlphaFoldDB" id="A0A4P9XZB2"/>
<protein>
    <submittedName>
        <fullName evidence="3">Uncharacterized protein</fullName>
    </submittedName>
</protein>
<accession>A0A4P9XZB2</accession>
<dbReference type="Pfam" id="PF04886">
    <property type="entry name" value="PT"/>
    <property type="match status" value="1"/>
</dbReference>
<dbReference type="EMBL" id="KZ988679">
    <property type="protein sequence ID" value="RKP11747.1"/>
    <property type="molecule type" value="Genomic_DNA"/>
</dbReference>
<keyword evidence="2" id="KW-0677">Repeat</keyword>
<name>A0A4P9XZB2_9FUNG</name>
<organism evidence="3 4">
    <name type="scientific">Piptocephalis cylindrospora</name>
    <dbReference type="NCBI Taxonomy" id="1907219"/>
    <lineage>
        <taxon>Eukaryota</taxon>
        <taxon>Fungi</taxon>
        <taxon>Fungi incertae sedis</taxon>
        <taxon>Zoopagomycota</taxon>
        <taxon>Zoopagomycotina</taxon>
        <taxon>Zoopagomycetes</taxon>
        <taxon>Zoopagales</taxon>
        <taxon>Piptocephalidaceae</taxon>
        <taxon>Piptocephalis</taxon>
    </lineage>
</organism>
<feature type="non-terminal residue" evidence="3">
    <location>
        <position position="1"/>
    </location>
</feature>
<evidence type="ECO:0000313" key="4">
    <source>
        <dbReference type="Proteomes" id="UP000267251"/>
    </source>
</evidence>
<dbReference type="Proteomes" id="UP000267251">
    <property type="component" value="Unassembled WGS sequence"/>
</dbReference>
<evidence type="ECO:0000256" key="1">
    <source>
        <dbReference type="ARBA" id="ARBA00022729"/>
    </source>
</evidence>
<keyword evidence="1" id="KW-0732">Signal</keyword>
<evidence type="ECO:0000313" key="3">
    <source>
        <dbReference type="EMBL" id="RKP11747.1"/>
    </source>
</evidence>
<keyword evidence="4" id="KW-1185">Reference proteome</keyword>
<gene>
    <name evidence="3" type="ORF">BJ684DRAFT_12510</name>
</gene>
<evidence type="ECO:0000256" key="2">
    <source>
        <dbReference type="ARBA" id="ARBA00022737"/>
    </source>
</evidence>
<proteinExistence type="predicted"/>
<dbReference type="OrthoDB" id="8300686at2759"/>